<name>A0A4P9W273_9FUNG</name>
<keyword evidence="1" id="KW-0732">Signal</keyword>
<evidence type="ECO:0000313" key="2">
    <source>
        <dbReference type="EMBL" id="RKO84166.1"/>
    </source>
</evidence>
<organism evidence="2 3">
    <name type="scientific">Blyttiomyces helicus</name>
    <dbReference type="NCBI Taxonomy" id="388810"/>
    <lineage>
        <taxon>Eukaryota</taxon>
        <taxon>Fungi</taxon>
        <taxon>Fungi incertae sedis</taxon>
        <taxon>Chytridiomycota</taxon>
        <taxon>Chytridiomycota incertae sedis</taxon>
        <taxon>Chytridiomycetes</taxon>
        <taxon>Chytridiomycetes incertae sedis</taxon>
        <taxon>Blyttiomyces</taxon>
    </lineage>
</organism>
<feature type="signal peptide" evidence="1">
    <location>
        <begin position="1"/>
        <end position="17"/>
    </location>
</feature>
<evidence type="ECO:0000256" key="1">
    <source>
        <dbReference type="SAM" id="SignalP"/>
    </source>
</evidence>
<proteinExistence type="predicted"/>
<evidence type="ECO:0008006" key="4">
    <source>
        <dbReference type="Google" id="ProtNLM"/>
    </source>
</evidence>
<gene>
    <name evidence="2" type="ORF">BDK51DRAFT_51232</name>
</gene>
<sequence length="114" mass="11534">MHVTLSSLLLLAASALAQISPAVPVFPSLIPSGPSVTTTTSVPAVPVASPSPATVSGCAASADFTNCLSNQNALLAACAATDLKCPCTVQQNLYFCYQNFCPSSPNIVSASCTR</sequence>
<accession>A0A4P9W273</accession>
<reference evidence="3" key="1">
    <citation type="journal article" date="2018" name="Nat. Microbiol.">
        <title>Leveraging single-cell genomics to expand the fungal tree of life.</title>
        <authorList>
            <person name="Ahrendt S.R."/>
            <person name="Quandt C.A."/>
            <person name="Ciobanu D."/>
            <person name="Clum A."/>
            <person name="Salamov A."/>
            <person name="Andreopoulos B."/>
            <person name="Cheng J.F."/>
            <person name="Woyke T."/>
            <person name="Pelin A."/>
            <person name="Henrissat B."/>
            <person name="Reynolds N.K."/>
            <person name="Benny G.L."/>
            <person name="Smith M.E."/>
            <person name="James T.Y."/>
            <person name="Grigoriev I.V."/>
        </authorList>
    </citation>
    <scope>NUCLEOTIDE SEQUENCE [LARGE SCALE GENOMIC DNA]</scope>
</reference>
<evidence type="ECO:0000313" key="3">
    <source>
        <dbReference type="Proteomes" id="UP000269721"/>
    </source>
</evidence>
<keyword evidence="3" id="KW-1185">Reference proteome</keyword>
<dbReference type="AlphaFoldDB" id="A0A4P9W273"/>
<dbReference type="EMBL" id="ML000415">
    <property type="protein sequence ID" value="RKO84166.1"/>
    <property type="molecule type" value="Genomic_DNA"/>
</dbReference>
<feature type="chain" id="PRO_5020840115" description="Extracellular membrane protein CFEM domain-containing protein" evidence="1">
    <location>
        <begin position="18"/>
        <end position="114"/>
    </location>
</feature>
<protein>
    <recommendedName>
        <fullName evidence="4">Extracellular membrane protein CFEM domain-containing protein</fullName>
    </recommendedName>
</protein>
<dbReference type="Proteomes" id="UP000269721">
    <property type="component" value="Unassembled WGS sequence"/>
</dbReference>